<reference evidence="1" key="1">
    <citation type="submission" date="2022-07" db="EMBL/GenBank/DDBJ databases">
        <title>Genome Sequence of Physisporinus lineatus.</title>
        <authorList>
            <person name="Buettner E."/>
        </authorList>
    </citation>
    <scope>NUCLEOTIDE SEQUENCE</scope>
    <source>
        <strain evidence="1">VT162</strain>
    </source>
</reference>
<dbReference type="AlphaFoldDB" id="A0AAD5UVM5"/>
<keyword evidence="2" id="KW-1185">Reference proteome</keyword>
<dbReference type="SUPFAM" id="SSF49785">
    <property type="entry name" value="Galactose-binding domain-like"/>
    <property type="match status" value="1"/>
</dbReference>
<proteinExistence type="predicted"/>
<organism evidence="1 2">
    <name type="scientific">Meripilus lineatus</name>
    <dbReference type="NCBI Taxonomy" id="2056292"/>
    <lineage>
        <taxon>Eukaryota</taxon>
        <taxon>Fungi</taxon>
        <taxon>Dikarya</taxon>
        <taxon>Basidiomycota</taxon>
        <taxon>Agaricomycotina</taxon>
        <taxon>Agaricomycetes</taxon>
        <taxon>Polyporales</taxon>
        <taxon>Meripilaceae</taxon>
        <taxon>Meripilus</taxon>
    </lineage>
</organism>
<dbReference type="Gene3D" id="2.60.120.260">
    <property type="entry name" value="Galactose-binding domain-like"/>
    <property type="match status" value="1"/>
</dbReference>
<evidence type="ECO:0000313" key="2">
    <source>
        <dbReference type="Proteomes" id="UP001212997"/>
    </source>
</evidence>
<gene>
    <name evidence="1" type="ORF">NLI96_g11556</name>
</gene>
<evidence type="ECO:0000313" key="1">
    <source>
        <dbReference type="EMBL" id="KAJ3475855.1"/>
    </source>
</evidence>
<dbReference type="InterPro" id="IPR008979">
    <property type="entry name" value="Galactose-bd-like_sf"/>
</dbReference>
<comment type="caution">
    <text evidence="1">The sequence shown here is derived from an EMBL/GenBank/DDBJ whole genome shotgun (WGS) entry which is preliminary data.</text>
</comment>
<accession>A0AAD5UVM5</accession>
<sequence>MENLLGSDATIKVSSTLDKSVGRKHLTDGSPETCWTSQTVGRMNLIPSQNMIHYDLEQGSPQFIQIVFDVPVVPSQLSITFQGGFVGVKTSVLIKSPREDGGKSEWRPWTTVYPEDVNRAQLFDLTPQTSVESGIDGMKLVFEESSDFFGRITIYDLQTREFTHRDQVSSPAPVQSQLEGLTAPLWAELRSRHNDAIGHRQIPCHKVTRMKEKGEPFLQVVY</sequence>
<name>A0AAD5UVM5_9APHY</name>
<dbReference type="EMBL" id="JANAWD010000788">
    <property type="protein sequence ID" value="KAJ3475855.1"/>
    <property type="molecule type" value="Genomic_DNA"/>
</dbReference>
<evidence type="ECO:0008006" key="3">
    <source>
        <dbReference type="Google" id="ProtNLM"/>
    </source>
</evidence>
<protein>
    <recommendedName>
        <fullName evidence="3">Galactose-binding like protein</fullName>
    </recommendedName>
</protein>
<dbReference type="Proteomes" id="UP001212997">
    <property type="component" value="Unassembled WGS sequence"/>
</dbReference>